<dbReference type="InterPro" id="IPR001173">
    <property type="entry name" value="Glyco_trans_2-like"/>
</dbReference>
<dbReference type="Gene3D" id="3.90.550.10">
    <property type="entry name" value="Spore Coat Polysaccharide Biosynthesis Protein SpsA, Chain A"/>
    <property type="match status" value="1"/>
</dbReference>
<reference evidence="1" key="2">
    <citation type="submission" date="2022-05" db="EMBL/GenBank/DDBJ databases">
        <authorList>
            <person name="Proctor A.L."/>
            <person name="Phillips G.J."/>
            <person name="Wannemuehler M.J."/>
        </authorList>
    </citation>
    <scope>NUCLEOTIDE SEQUENCE</scope>
    <source>
        <strain evidence="1">ASF457</strain>
    </source>
</reference>
<organism evidence="1 2">
    <name type="scientific">Mucispirillum schaedleri ASF457</name>
    <dbReference type="NCBI Taxonomy" id="1379858"/>
    <lineage>
        <taxon>Bacteria</taxon>
        <taxon>Pseudomonadati</taxon>
        <taxon>Deferribacterota</taxon>
        <taxon>Deferribacteres</taxon>
        <taxon>Deferribacterales</taxon>
        <taxon>Mucispirillaceae</taxon>
        <taxon>Mucispirillum</taxon>
    </lineage>
</organism>
<dbReference type="eggNOG" id="COG0463">
    <property type="taxonomic scope" value="Bacteria"/>
</dbReference>
<proteinExistence type="predicted"/>
<dbReference type="GO" id="GO:0016758">
    <property type="term" value="F:hexosyltransferase activity"/>
    <property type="evidence" value="ECO:0007669"/>
    <property type="project" value="UniProtKB-ARBA"/>
</dbReference>
<sequence>MKISVIMLTYNHGKYIEKAVQSVCAQQGDFQLEIIIGDDCSTDNTAEVIDELAAKHKEIKIFRPEKNIGMHANLKKCLSLAEGDYISMCEGDDWYISPYKLQMQMEFLEKNKDCVMCSHSYIEYNQKEDKYSTINYQQDYNGGGIYCFEQLVTEYKWTNFTTYMYRKEVINKLPEFIWELNGADYSFNMHCAVYGNLGIIKEPLSVYRAGIGQWSSLSLIKQQQDTLDFAYISKEHFHKYYNGKYDDIFDKRIEKSIKNLKRVKAKAFKNKIRRFFKIKEK</sequence>
<evidence type="ECO:0000313" key="2">
    <source>
        <dbReference type="Proteomes" id="UP000017429"/>
    </source>
</evidence>
<dbReference type="PANTHER" id="PTHR22916:SF3">
    <property type="entry name" value="UDP-GLCNAC:BETAGAL BETA-1,3-N-ACETYLGLUCOSAMINYLTRANSFERASE-LIKE PROTEIN 1"/>
    <property type="match status" value="1"/>
</dbReference>
<gene>
    <name evidence="1" type="ORF">N508_001379</name>
</gene>
<dbReference type="KEGG" id="msch:N508_001379"/>
<dbReference type="RefSeq" id="WP_023275662.1">
    <property type="nucleotide sequence ID" value="NZ_CP097562.1"/>
</dbReference>
<name>V2QGM6_9BACT</name>
<dbReference type="OrthoDB" id="199095at2"/>
<dbReference type="Proteomes" id="UP000017429">
    <property type="component" value="Chromosome"/>
</dbReference>
<dbReference type="EMBL" id="CP097562">
    <property type="protein sequence ID" value="USF24296.1"/>
    <property type="molecule type" value="Genomic_DNA"/>
</dbReference>
<reference evidence="1" key="3">
    <citation type="submission" date="2022-06" db="EMBL/GenBank/DDBJ databases">
        <title>Resources to Facilitate Use of the Altered Schaedler Flora (ASF) Mouse Model to Study Microbiome Function.</title>
        <authorList>
            <person name="Proctor A."/>
            <person name="Parvinroo S."/>
            <person name="Richie T."/>
            <person name="Jia X."/>
            <person name="Lee S.T.M."/>
            <person name="Karp P.D."/>
            <person name="Paley S."/>
            <person name="Kostic A.D."/>
            <person name="Pierre J.F."/>
            <person name="Wannemuehler M.J."/>
            <person name="Phillips G.J."/>
        </authorList>
    </citation>
    <scope>NUCLEOTIDE SEQUENCE</scope>
    <source>
        <strain evidence="1">ASF457</strain>
    </source>
</reference>
<dbReference type="AlphaFoldDB" id="V2QGM6"/>
<accession>V2QGM6</accession>
<evidence type="ECO:0000313" key="1">
    <source>
        <dbReference type="EMBL" id="USF24296.1"/>
    </source>
</evidence>
<dbReference type="Pfam" id="PF00535">
    <property type="entry name" value="Glycos_transf_2"/>
    <property type="match status" value="1"/>
</dbReference>
<dbReference type="InterPro" id="IPR029044">
    <property type="entry name" value="Nucleotide-diphossugar_trans"/>
</dbReference>
<dbReference type="PANTHER" id="PTHR22916">
    <property type="entry name" value="GLYCOSYLTRANSFERASE"/>
    <property type="match status" value="1"/>
</dbReference>
<dbReference type="SUPFAM" id="SSF53448">
    <property type="entry name" value="Nucleotide-diphospho-sugar transferases"/>
    <property type="match status" value="1"/>
</dbReference>
<reference evidence="1" key="1">
    <citation type="journal article" date="2014" name="Genome Announc.">
        <title>Draft genome sequences of the altered schaedler flora, a defined bacterial community from gnotobiotic mice.</title>
        <authorList>
            <person name="Wannemuehler M.J."/>
            <person name="Overstreet A.M."/>
            <person name="Ward D.V."/>
            <person name="Phillips G.J."/>
        </authorList>
    </citation>
    <scope>NUCLEOTIDE SEQUENCE</scope>
    <source>
        <strain evidence="1">ASF457</strain>
    </source>
</reference>
<protein>
    <submittedName>
        <fullName evidence="1">Uncharacterized protein</fullName>
    </submittedName>
</protein>
<keyword evidence="2" id="KW-1185">Reference proteome</keyword>